<dbReference type="AlphaFoldDB" id="A0A7C8N9U8"/>
<evidence type="ECO:0000313" key="2">
    <source>
        <dbReference type="EMBL" id="KAF2970197.1"/>
    </source>
</evidence>
<dbReference type="InParanoid" id="A0A7C8N9U8"/>
<gene>
    <name evidence="2" type="ORF">GQX73_g3378</name>
</gene>
<name>A0A7C8N9U8_9PEZI</name>
<dbReference type="Pfam" id="PF06985">
    <property type="entry name" value="HET"/>
    <property type="match status" value="1"/>
</dbReference>
<dbReference type="Pfam" id="PF26639">
    <property type="entry name" value="Het-6_barrel"/>
    <property type="match status" value="1"/>
</dbReference>
<dbReference type="EMBL" id="WUBL01000026">
    <property type="protein sequence ID" value="KAF2970197.1"/>
    <property type="molecule type" value="Genomic_DNA"/>
</dbReference>
<dbReference type="InterPro" id="IPR052895">
    <property type="entry name" value="HetReg/Transcr_Mod"/>
</dbReference>
<reference evidence="2 3" key="1">
    <citation type="submission" date="2019-12" db="EMBL/GenBank/DDBJ databases">
        <title>Draft genome sequence of the ascomycete Xylaria multiplex DSM 110363.</title>
        <authorList>
            <person name="Buettner E."/>
            <person name="Kellner H."/>
        </authorList>
    </citation>
    <scope>NUCLEOTIDE SEQUENCE [LARGE SCALE GENOMIC DNA]</scope>
    <source>
        <strain evidence="2 3">DSM 110363</strain>
    </source>
</reference>
<dbReference type="PANTHER" id="PTHR24148">
    <property type="entry name" value="ANKYRIN REPEAT DOMAIN-CONTAINING PROTEIN 39 HOMOLOG-RELATED"/>
    <property type="match status" value="1"/>
</dbReference>
<accession>A0A7C8N9U8</accession>
<evidence type="ECO:0000313" key="3">
    <source>
        <dbReference type="Proteomes" id="UP000481858"/>
    </source>
</evidence>
<dbReference type="OrthoDB" id="3557394at2759"/>
<sequence length="659" mass="75175">MRSTRLVQHDIYRRHPLLPGVGQFRILILHPITANATDAELRGTLLVSTLETERNDFEALSYVWGGPDLPTTTILIDDVPFEITTHLAAFLHHLRRVGEYVRVWVDKICINQSDNAEKSDQVALMADIYQSCRLVNVWLPDPTGANSIKPRNGNTANMGGLLSLLAGEHFHDIPGFRVDENTGKQTFEETEDFCALWDDFRLLAESPWWTRGWTAQEAFLPPTVRFLHNAADPCDLPLVHQAMGRASYFSDIRRPCCADALDVFPKKKFTAMWDFFHHIRKLSHRREVYLNPRSADGRDYFYIVVSTFAARQCQQGRDRIYSLWSAAGNVYKSHTPDYEISEEEVFTSIFKGMLRESRSHLNIIFSSGMDFRVFQGLNFGPSTKGASKRPTWVPDFSQSWSERTVEANLDRLAISRMYRASGWSRGRGKIKGNELRLKGFLVDRIQIVGPAVMDPHDSTTLKKILSQWKGMIQKWAATQNQNAQTCYRQLVATICGEVCGEFVTDKQQAVLKRRFILSEMGKTNIVRLLIELAFQQMAWSEHWRPFRPDEDCPPPHELESFFESGDLYCLSNEAYRTAVVASLFHRALYLTQNGRMGLCVPQATTGDEIWGVYGSKVPFTFRPLKKADGSMVYNMIGDCYLYGAMMGMLARSAIEVRLV</sequence>
<dbReference type="PANTHER" id="PTHR24148:SF64">
    <property type="entry name" value="HETEROKARYON INCOMPATIBILITY DOMAIN-CONTAINING PROTEIN"/>
    <property type="match status" value="1"/>
</dbReference>
<comment type="caution">
    <text evidence="2">The sequence shown here is derived from an EMBL/GenBank/DDBJ whole genome shotgun (WGS) entry which is preliminary data.</text>
</comment>
<dbReference type="Proteomes" id="UP000481858">
    <property type="component" value="Unassembled WGS sequence"/>
</dbReference>
<keyword evidence="3" id="KW-1185">Reference proteome</keyword>
<dbReference type="InterPro" id="IPR010730">
    <property type="entry name" value="HET"/>
</dbReference>
<protein>
    <recommendedName>
        <fullName evidence="1">Heterokaryon incompatibility domain-containing protein</fullName>
    </recommendedName>
</protein>
<feature type="domain" description="Heterokaryon incompatibility" evidence="1">
    <location>
        <begin position="57"/>
        <end position="217"/>
    </location>
</feature>
<organism evidence="2 3">
    <name type="scientific">Xylaria multiplex</name>
    <dbReference type="NCBI Taxonomy" id="323545"/>
    <lineage>
        <taxon>Eukaryota</taxon>
        <taxon>Fungi</taxon>
        <taxon>Dikarya</taxon>
        <taxon>Ascomycota</taxon>
        <taxon>Pezizomycotina</taxon>
        <taxon>Sordariomycetes</taxon>
        <taxon>Xylariomycetidae</taxon>
        <taxon>Xylariales</taxon>
        <taxon>Xylariaceae</taxon>
        <taxon>Xylaria</taxon>
    </lineage>
</organism>
<proteinExistence type="predicted"/>
<evidence type="ECO:0000259" key="1">
    <source>
        <dbReference type="Pfam" id="PF06985"/>
    </source>
</evidence>